<dbReference type="AlphaFoldDB" id="A0A202FFE4"/>
<organism evidence="3 4">
    <name type="scientific">Companilactobacillus bobalius</name>
    <dbReference type="NCBI Taxonomy" id="2801451"/>
    <lineage>
        <taxon>Bacteria</taxon>
        <taxon>Bacillati</taxon>
        <taxon>Bacillota</taxon>
        <taxon>Bacilli</taxon>
        <taxon>Lactobacillales</taxon>
        <taxon>Lactobacillaceae</taxon>
        <taxon>Companilactobacillus</taxon>
    </lineage>
</organism>
<sequence length="112" mass="13169">MMNENDLITIYISFDNNPGGKRRPVLVLKDEMNKILSYRITSKYKNKSEKIKRQYYKIADWQEAGCNKPSYIDIGSLANINKEYLGKIKRIGRLSIRDIQGLNQFIKQYNMT</sequence>
<evidence type="ECO:0000256" key="2">
    <source>
        <dbReference type="ARBA" id="ARBA00022649"/>
    </source>
</evidence>
<gene>
    <name evidence="3" type="ORF">LKACC16343_00326</name>
</gene>
<reference evidence="3 4" key="1">
    <citation type="submission" date="2017-03" db="EMBL/GenBank/DDBJ databases">
        <title>Genome sequence of Lactobacillus bobalius KACC 16343.</title>
        <authorList>
            <person name="Chun J."/>
        </authorList>
    </citation>
    <scope>NUCLEOTIDE SEQUENCE [LARGE SCALE GENOMIC DNA]</scope>
    <source>
        <strain evidence="3 4">KACC 16343</strain>
    </source>
</reference>
<dbReference type="Proteomes" id="UP000196232">
    <property type="component" value="Unassembled WGS sequence"/>
</dbReference>
<dbReference type="SUPFAM" id="SSF50118">
    <property type="entry name" value="Cell growth inhibitor/plasmid maintenance toxic component"/>
    <property type="match status" value="1"/>
</dbReference>
<dbReference type="GO" id="GO:0003677">
    <property type="term" value="F:DNA binding"/>
    <property type="evidence" value="ECO:0007669"/>
    <property type="project" value="InterPro"/>
</dbReference>
<dbReference type="InterPro" id="IPR003477">
    <property type="entry name" value="PemK-like"/>
</dbReference>
<keyword evidence="2" id="KW-1277">Toxin-antitoxin system</keyword>
<accession>A0A202FFE4</accession>
<dbReference type="Gene3D" id="2.30.30.110">
    <property type="match status" value="1"/>
</dbReference>
<dbReference type="RefSeq" id="WP_056952431.1">
    <property type="nucleotide sequence ID" value="NZ_LNUA01000032.1"/>
</dbReference>
<dbReference type="InterPro" id="IPR011067">
    <property type="entry name" value="Plasmid_toxin/cell-grow_inhib"/>
</dbReference>
<evidence type="ECO:0000256" key="1">
    <source>
        <dbReference type="ARBA" id="ARBA00007521"/>
    </source>
</evidence>
<proteinExistence type="inferred from homology"/>
<dbReference type="Pfam" id="PF02452">
    <property type="entry name" value="PemK_toxin"/>
    <property type="match status" value="1"/>
</dbReference>
<comment type="caution">
    <text evidence="3">The sequence shown here is derived from an EMBL/GenBank/DDBJ whole genome shotgun (WGS) entry which is preliminary data.</text>
</comment>
<dbReference type="EMBL" id="MYFM01000001">
    <property type="protein sequence ID" value="OVE99214.1"/>
    <property type="molecule type" value="Genomic_DNA"/>
</dbReference>
<evidence type="ECO:0000313" key="4">
    <source>
        <dbReference type="Proteomes" id="UP000196232"/>
    </source>
</evidence>
<name>A0A202FFE4_9LACO</name>
<comment type="similarity">
    <text evidence="1">Belongs to the PemK/MazF family.</text>
</comment>
<evidence type="ECO:0000313" key="3">
    <source>
        <dbReference type="EMBL" id="OVE99214.1"/>
    </source>
</evidence>
<evidence type="ECO:0008006" key="5">
    <source>
        <dbReference type="Google" id="ProtNLM"/>
    </source>
</evidence>
<protein>
    <recommendedName>
        <fullName evidence="5">Toxin MazF</fullName>
    </recommendedName>
</protein>